<reference evidence="2" key="1">
    <citation type="journal article" date="2014" name="Int. J. Syst. Evol. Microbiol.">
        <title>Complete genome sequence of Corynebacterium casei LMG S-19264T (=DSM 44701T), isolated from a smear-ripened cheese.</title>
        <authorList>
            <consortium name="US DOE Joint Genome Institute (JGI-PGF)"/>
            <person name="Walter F."/>
            <person name="Albersmeier A."/>
            <person name="Kalinowski J."/>
            <person name="Ruckert C."/>
        </authorList>
    </citation>
    <scope>NUCLEOTIDE SEQUENCE</scope>
    <source>
        <strain evidence="2">JCM 4335</strain>
    </source>
</reference>
<evidence type="ECO:0000313" key="3">
    <source>
        <dbReference type="Proteomes" id="UP000654123"/>
    </source>
</evidence>
<protein>
    <submittedName>
        <fullName evidence="2">Uncharacterized protein</fullName>
    </submittedName>
</protein>
<feature type="compositionally biased region" description="Basic and acidic residues" evidence="1">
    <location>
        <begin position="7"/>
        <end position="17"/>
    </location>
</feature>
<feature type="compositionally biased region" description="Basic and acidic residues" evidence="1">
    <location>
        <begin position="104"/>
        <end position="115"/>
    </location>
</feature>
<proteinExistence type="predicted"/>
<reference evidence="2" key="2">
    <citation type="submission" date="2020-09" db="EMBL/GenBank/DDBJ databases">
        <authorList>
            <person name="Sun Q."/>
            <person name="Ohkuma M."/>
        </authorList>
    </citation>
    <scope>NUCLEOTIDE SEQUENCE</scope>
    <source>
        <strain evidence="2">JCM 4335</strain>
    </source>
</reference>
<evidence type="ECO:0000256" key="1">
    <source>
        <dbReference type="SAM" id="MobiDB-lite"/>
    </source>
</evidence>
<dbReference type="Proteomes" id="UP000654123">
    <property type="component" value="Unassembled WGS sequence"/>
</dbReference>
<keyword evidence="3" id="KW-1185">Reference proteome</keyword>
<organism evidence="2 3">
    <name type="scientific">Streptomyces roseolilacinus</name>
    <dbReference type="NCBI Taxonomy" id="66904"/>
    <lineage>
        <taxon>Bacteria</taxon>
        <taxon>Bacillati</taxon>
        <taxon>Actinomycetota</taxon>
        <taxon>Actinomycetes</taxon>
        <taxon>Kitasatosporales</taxon>
        <taxon>Streptomycetaceae</taxon>
        <taxon>Streptomyces</taxon>
    </lineage>
</organism>
<gene>
    <name evidence="2" type="ORF">GCM10010249_06430</name>
</gene>
<comment type="caution">
    <text evidence="2">The sequence shown here is derived from an EMBL/GenBank/DDBJ whole genome shotgun (WGS) entry which is preliminary data.</text>
</comment>
<name>A0A918AZ96_9ACTN</name>
<dbReference type="AlphaFoldDB" id="A0A918AZ96"/>
<evidence type="ECO:0000313" key="2">
    <source>
        <dbReference type="EMBL" id="GGP91139.1"/>
    </source>
</evidence>
<accession>A0A918AZ96</accession>
<feature type="compositionally biased region" description="Basic and acidic residues" evidence="1">
    <location>
        <begin position="32"/>
        <end position="53"/>
    </location>
</feature>
<feature type="region of interest" description="Disordered" evidence="1">
    <location>
        <begin position="1"/>
        <end position="115"/>
    </location>
</feature>
<dbReference type="EMBL" id="BMSV01000001">
    <property type="protein sequence ID" value="GGP91139.1"/>
    <property type="molecule type" value="Genomic_DNA"/>
</dbReference>
<sequence>MGPVKATTDDHDSHDHTSVTQTECRSLVIGPVDRRNGLSREIEQASTHNKPEEYAASPTRVKMTPRTTPLPKDIPPGNHPPNHRRRPDPTGLLVDPGGPRYVRGRVDGRGEGVPL</sequence>